<proteinExistence type="predicted"/>
<dbReference type="PANTHER" id="PTHR31672:SF13">
    <property type="entry name" value="F-BOX PROTEIN CPR30-LIKE"/>
    <property type="match status" value="1"/>
</dbReference>
<reference evidence="1" key="1">
    <citation type="submission" date="2018-02" db="EMBL/GenBank/DDBJ databases">
        <authorList>
            <person name="Cohen D.B."/>
            <person name="Kent A.D."/>
        </authorList>
    </citation>
    <scope>NUCLEOTIDE SEQUENCE</scope>
</reference>
<accession>A0A2N9EQQ8</accession>
<dbReference type="EMBL" id="OIVN01000240">
    <property type="protein sequence ID" value="SPC76894.1"/>
    <property type="molecule type" value="Genomic_DNA"/>
</dbReference>
<dbReference type="PANTHER" id="PTHR31672">
    <property type="entry name" value="BNACNNG10540D PROTEIN"/>
    <property type="match status" value="1"/>
</dbReference>
<dbReference type="InterPro" id="IPR050796">
    <property type="entry name" value="SCF_F-box_component"/>
</dbReference>
<sequence>MSRRRREPKELSSECLPDEVVYDILTLLPVKSLIRFRMIYYICGTQGLESLRWLLATPHFTDLSSARVAYGFGYHSQNNDFKILRIVVLESKVPPVAEAEMISITLVLFVNGALHSIAFSGDYKFILSFDVNDETFRPIMLPQNYLDGMISLSYDRLVVFKGSLAVFVCGIDPVEDRFIGHIWMMREYGVVESWTKISLPKDFFQQFIGCTDSDSLWLRYTADLKESLVLLDQDQDPNILLPTWSVPMYRPDGSVAEIPIPRCTNVMRYPTRQATVKDLQEMLVMVESLKLEVTRLSRDLYVGPQEGAFDTGDSEATTLVSSSIRRREH</sequence>
<protein>
    <submittedName>
        <fullName evidence="1">Uncharacterized protein</fullName>
    </submittedName>
</protein>
<dbReference type="AlphaFoldDB" id="A0A2N9EQQ8"/>
<organism evidence="1">
    <name type="scientific">Fagus sylvatica</name>
    <name type="common">Beechnut</name>
    <dbReference type="NCBI Taxonomy" id="28930"/>
    <lineage>
        <taxon>Eukaryota</taxon>
        <taxon>Viridiplantae</taxon>
        <taxon>Streptophyta</taxon>
        <taxon>Embryophyta</taxon>
        <taxon>Tracheophyta</taxon>
        <taxon>Spermatophyta</taxon>
        <taxon>Magnoliopsida</taxon>
        <taxon>eudicotyledons</taxon>
        <taxon>Gunneridae</taxon>
        <taxon>Pentapetalae</taxon>
        <taxon>rosids</taxon>
        <taxon>fabids</taxon>
        <taxon>Fagales</taxon>
        <taxon>Fagaceae</taxon>
        <taxon>Fagus</taxon>
    </lineage>
</organism>
<gene>
    <name evidence="1" type="ORF">FSB_LOCUS4776</name>
</gene>
<name>A0A2N9EQQ8_FAGSY</name>
<evidence type="ECO:0000313" key="1">
    <source>
        <dbReference type="EMBL" id="SPC76894.1"/>
    </source>
</evidence>